<evidence type="ECO:0000313" key="3">
    <source>
        <dbReference type="EMBL" id="CAF5143587.1"/>
    </source>
</evidence>
<gene>
    <name evidence="3" type="ORF">QYT958_LOCUS47934</name>
</gene>
<dbReference type="Pfam" id="PF00076">
    <property type="entry name" value="RRM_1"/>
    <property type="match status" value="1"/>
</dbReference>
<dbReference type="InterPro" id="IPR012677">
    <property type="entry name" value="Nucleotide-bd_a/b_plait_sf"/>
</dbReference>
<comment type="caution">
    <text evidence="3">The sequence shown here is derived from an EMBL/GenBank/DDBJ whole genome shotgun (WGS) entry which is preliminary data.</text>
</comment>
<protein>
    <recommendedName>
        <fullName evidence="2">RRM domain-containing protein</fullName>
    </recommendedName>
</protein>
<proteinExistence type="predicted"/>
<dbReference type="PANTHER" id="PTHR48034">
    <property type="entry name" value="TRANSFORMER-2 SEX-DETERMINING PROTEIN-RELATED"/>
    <property type="match status" value="1"/>
</dbReference>
<dbReference type="InterPro" id="IPR000504">
    <property type="entry name" value="RRM_dom"/>
</dbReference>
<dbReference type="GO" id="GO:0003723">
    <property type="term" value="F:RNA binding"/>
    <property type="evidence" value="ECO:0007669"/>
    <property type="project" value="UniProtKB-UniRule"/>
</dbReference>
<accession>A0A822GEZ8</accession>
<dbReference type="Proteomes" id="UP000663848">
    <property type="component" value="Unassembled WGS sequence"/>
</dbReference>
<keyword evidence="1" id="KW-0694">RNA-binding</keyword>
<evidence type="ECO:0000259" key="2">
    <source>
        <dbReference type="PROSITE" id="PS50102"/>
    </source>
</evidence>
<dbReference type="InterPro" id="IPR050441">
    <property type="entry name" value="RBM"/>
</dbReference>
<name>A0A822GEZ8_9BILA</name>
<feature type="domain" description="RRM" evidence="2">
    <location>
        <begin position="1"/>
        <end position="57"/>
    </location>
</feature>
<feature type="non-terminal residue" evidence="3">
    <location>
        <position position="57"/>
    </location>
</feature>
<sequence>MLERLFSKYGDIVQTKVLRDPRTRISRGVAFVLMKSARYAERAVKALDGYVPSGAHT</sequence>
<organism evidence="3 4">
    <name type="scientific">Rotaria socialis</name>
    <dbReference type="NCBI Taxonomy" id="392032"/>
    <lineage>
        <taxon>Eukaryota</taxon>
        <taxon>Metazoa</taxon>
        <taxon>Spiralia</taxon>
        <taxon>Gnathifera</taxon>
        <taxon>Rotifera</taxon>
        <taxon>Eurotatoria</taxon>
        <taxon>Bdelloidea</taxon>
        <taxon>Philodinida</taxon>
        <taxon>Philodinidae</taxon>
        <taxon>Rotaria</taxon>
    </lineage>
</organism>
<evidence type="ECO:0000256" key="1">
    <source>
        <dbReference type="PROSITE-ProRule" id="PRU00176"/>
    </source>
</evidence>
<dbReference type="SUPFAM" id="SSF54928">
    <property type="entry name" value="RNA-binding domain, RBD"/>
    <property type="match status" value="1"/>
</dbReference>
<dbReference type="PROSITE" id="PS50102">
    <property type="entry name" value="RRM"/>
    <property type="match status" value="1"/>
</dbReference>
<reference evidence="3" key="1">
    <citation type="submission" date="2021-02" db="EMBL/GenBank/DDBJ databases">
        <authorList>
            <person name="Nowell W R."/>
        </authorList>
    </citation>
    <scope>NUCLEOTIDE SEQUENCE</scope>
</reference>
<dbReference type="InterPro" id="IPR035979">
    <property type="entry name" value="RBD_domain_sf"/>
</dbReference>
<dbReference type="EMBL" id="CAJOBR010093001">
    <property type="protein sequence ID" value="CAF5143587.1"/>
    <property type="molecule type" value="Genomic_DNA"/>
</dbReference>
<dbReference type="Gene3D" id="3.30.70.330">
    <property type="match status" value="1"/>
</dbReference>
<evidence type="ECO:0000313" key="4">
    <source>
        <dbReference type="Proteomes" id="UP000663848"/>
    </source>
</evidence>
<dbReference type="AlphaFoldDB" id="A0A822GEZ8"/>